<proteinExistence type="predicted"/>
<gene>
    <name evidence="1" type="ORF">Pcinc_008342</name>
</gene>
<sequence length="104" mass="11143">MAAAVLPPAACPAVTTELRNDANSTATIAPSLGSFIDAFSTLLQCTSRSVCTCAINCLEESLLLSSQHITDVGPNIVSLIQIARYTRPDKEFHIFDLEITDSPF</sequence>
<evidence type="ECO:0000313" key="1">
    <source>
        <dbReference type="EMBL" id="KAK3887638.1"/>
    </source>
</evidence>
<protein>
    <submittedName>
        <fullName evidence="1">Uncharacterized protein</fullName>
    </submittedName>
</protein>
<organism evidence="1 2">
    <name type="scientific">Petrolisthes cinctipes</name>
    <name type="common">Flat porcelain crab</name>
    <dbReference type="NCBI Taxonomy" id="88211"/>
    <lineage>
        <taxon>Eukaryota</taxon>
        <taxon>Metazoa</taxon>
        <taxon>Ecdysozoa</taxon>
        <taxon>Arthropoda</taxon>
        <taxon>Crustacea</taxon>
        <taxon>Multicrustacea</taxon>
        <taxon>Malacostraca</taxon>
        <taxon>Eumalacostraca</taxon>
        <taxon>Eucarida</taxon>
        <taxon>Decapoda</taxon>
        <taxon>Pleocyemata</taxon>
        <taxon>Anomura</taxon>
        <taxon>Galatheoidea</taxon>
        <taxon>Porcellanidae</taxon>
        <taxon>Petrolisthes</taxon>
    </lineage>
</organism>
<name>A0AAE1G6V2_PETCI</name>
<reference evidence="1" key="1">
    <citation type="submission" date="2023-10" db="EMBL/GenBank/DDBJ databases">
        <title>Genome assemblies of two species of porcelain crab, Petrolisthes cinctipes and Petrolisthes manimaculis (Anomura: Porcellanidae).</title>
        <authorList>
            <person name="Angst P."/>
        </authorList>
    </citation>
    <scope>NUCLEOTIDE SEQUENCE</scope>
    <source>
        <strain evidence="1">PB745_01</strain>
        <tissue evidence="1">Gill</tissue>
    </source>
</reference>
<keyword evidence="2" id="KW-1185">Reference proteome</keyword>
<dbReference type="AlphaFoldDB" id="A0AAE1G6V2"/>
<dbReference type="Proteomes" id="UP001286313">
    <property type="component" value="Unassembled WGS sequence"/>
</dbReference>
<comment type="caution">
    <text evidence="1">The sequence shown here is derived from an EMBL/GenBank/DDBJ whole genome shotgun (WGS) entry which is preliminary data.</text>
</comment>
<accession>A0AAE1G6V2</accession>
<evidence type="ECO:0000313" key="2">
    <source>
        <dbReference type="Proteomes" id="UP001286313"/>
    </source>
</evidence>
<dbReference type="EMBL" id="JAWQEG010000621">
    <property type="protein sequence ID" value="KAK3887638.1"/>
    <property type="molecule type" value="Genomic_DNA"/>
</dbReference>